<evidence type="ECO:0000313" key="3">
    <source>
        <dbReference type="Proteomes" id="UP000324222"/>
    </source>
</evidence>
<dbReference type="OrthoDB" id="406634at2759"/>
<protein>
    <submittedName>
        <fullName evidence="2">Gamma-butyrobetaine dioxygenase</fullName>
    </submittedName>
</protein>
<comment type="caution">
    <text evidence="2">The sequence shown here is derived from an EMBL/GenBank/DDBJ whole genome shotgun (WGS) entry which is preliminary data.</text>
</comment>
<proteinExistence type="predicted"/>
<gene>
    <name evidence="2" type="primary">Bbox1_1</name>
    <name evidence="2" type="ORF">E2C01_087339</name>
</gene>
<dbReference type="EMBL" id="VSRR010090634">
    <property type="protein sequence ID" value="MPC92260.1"/>
    <property type="molecule type" value="Genomic_DNA"/>
</dbReference>
<organism evidence="2 3">
    <name type="scientific">Portunus trituberculatus</name>
    <name type="common">Swimming crab</name>
    <name type="synonym">Neptunus trituberculatus</name>
    <dbReference type="NCBI Taxonomy" id="210409"/>
    <lineage>
        <taxon>Eukaryota</taxon>
        <taxon>Metazoa</taxon>
        <taxon>Ecdysozoa</taxon>
        <taxon>Arthropoda</taxon>
        <taxon>Crustacea</taxon>
        <taxon>Multicrustacea</taxon>
        <taxon>Malacostraca</taxon>
        <taxon>Eumalacostraca</taxon>
        <taxon>Eucarida</taxon>
        <taxon>Decapoda</taxon>
        <taxon>Pleocyemata</taxon>
        <taxon>Brachyura</taxon>
        <taxon>Eubrachyura</taxon>
        <taxon>Portunoidea</taxon>
        <taxon>Portunidae</taxon>
        <taxon>Portuninae</taxon>
        <taxon>Portunus</taxon>
    </lineage>
</organism>
<dbReference type="Proteomes" id="UP000324222">
    <property type="component" value="Unassembled WGS sequence"/>
</dbReference>
<dbReference type="SUPFAM" id="SSF51197">
    <property type="entry name" value="Clavaminate synthase-like"/>
    <property type="match status" value="1"/>
</dbReference>
<keyword evidence="3" id="KW-1185">Reference proteome</keyword>
<sequence>MTLDNVRCLHGREGYEANSERHIESSYLDWDEARCRRRRLQEKFGCFF</sequence>
<dbReference type="AlphaFoldDB" id="A0A5B7J6B9"/>
<evidence type="ECO:0000256" key="1">
    <source>
        <dbReference type="ARBA" id="ARBA00023002"/>
    </source>
</evidence>
<evidence type="ECO:0000313" key="2">
    <source>
        <dbReference type="EMBL" id="MPC92260.1"/>
    </source>
</evidence>
<keyword evidence="1" id="KW-0560">Oxidoreductase</keyword>
<keyword evidence="2" id="KW-0223">Dioxygenase</keyword>
<accession>A0A5B7J6B9</accession>
<dbReference type="GO" id="GO:0051213">
    <property type="term" value="F:dioxygenase activity"/>
    <property type="evidence" value="ECO:0007669"/>
    <property type="project" value="UniProtKB-KW"/>
</dbReference>
<name>A0A5B7J6B9_PORTR</name>
<dbReference type="InterPro" id="IPR042098">
    <property type="entry name" value="TauD-like_sf"/>
</dbReference>
<dbReference type="Gene3D" id="3.60.130.10">
    <property type="entry name" value="Clavaminate synthase-like"/>
    <property type="match status" value="1"/>
</dbReference>
<reference evidence="2 3" key="1">
    <citation type="submission" date="2019-05" db="EMBL/GenBank/DDBJ databases">
        <title>Another draft genome of Portunus trituberculatus and its Hox gene families provides insights of decapod evolution.</title>
        <authorList>
            <person name="Jeong J.-H."/>
            <person name="Song I."/>
            <person name="Kim S."/>
            <person name="Choi T."/>
            <person name="Kim D."/>
            <person name="Ryu S."/>
            <person name="Kim W."/>
        </authorList>
    </citation>
    <scope>NUCLEOTIDE SEQUENCE [LARGE SCALE GENOMIC DNA]</scope>
    <source>
        <tissue evidence="2">Muscle</tissue>
    </source>
</reference>